<dbReference type="InterPro" id="IPR036291">
    <property type="entry name" value="NAD(P)-bd_dom_sf"/>
</dbReference>
<organism evidence="7 8">
    <name type="scientific">Pseudonocardia sediminis</name>
    <dbReference type="NCBI Taxonomy" id="1397368"/>
    <lineage>
        <taxon>Bacteria</taxon>
        <taxon>Bacillati</taxon>
        <taxon>Actinomycetota</taxon>
        <taxon>Actinomycetes</taxon>
        <taxon>Pseudonocardiales</taxon>
        <taxon>Pseudonocardiaceae</taxon>
        <taxon>Pseudonocardia</taxon>
    </lineage>
</organism>
<keyword evidence="5" id="KW-0694">RNA-binding</keyword>
<dbReference type="SUPFAM" id="SSF51735">
    <property type="entry name" value="NAD(P)-binding Rossmann-fold domains"/>
    <property type="match status" value="1"/>
</dbReference>
<dbReference type="Proteomes" id="UP000291591">
    <property type="component" value="Unassembled WGS sequence"/>
</dbReference>
<dbReference type="InterPro" id="IPR011032">
    <property type="entry name" value="GroES-like_sf"/>
</dbReference>
<dbReference type="InterPro" id="IPR051603">
    <property type="entry name" value="Zinc-ADH_QOR/CCCR"/>
</dbReference>
<evidence type="ECO:0000256" key="1">
    <source>
        <dbReference type="ARBA" id="ARBA00004496"/>
    </source>
</evidence>
<evidence type="ECO:0000313" key="7">
    <source>
        <dbReference type="EMBL" id="RZT85033.1"/>
    </source>
</evidence>
<dbReference type="GO" id="GO:0016491">
    <property type="term" value="F:oxidoreductase activity"/>
    <property type="evidence" value="ECO:0007669"/>
    <property type="project" value="InterPro"/>
</dbReference>
<comment type="caution">
    <text evidence="7">The sequence shown here is derived from an EMBL/GenBank/DDBJ whole genome shotgun (WGS) entry which is preliminary data.</text>
</comment>
<dbReference type="EMBL" id="SHKL01000001">
    <property type="protein sequence ID" value="RZT85033.1"/>
    <property type="molecule type" value="Genomic_DNA"/>
</dbReference>
<keyword evidence="4" id="KW-0521">NADP</keyword>
<keyword evidence="3" id="KW-0963">Cytoplasm</keyword>
<dbReference type="Pfam" id="PF08240">
    <property type="entry name" value="ADH_N"/>
    <property type="match status" value="1"/>
</dbReference>
<evidence type="ECO:0000256" key="2">
    <source>
        <dbReference type="ARBA" id="ARBA00011881"/>
    </source>
</evidence>
<dbReference type="CDD" id="cd05289">
    <property type="entry name" value="MDR_like_2"/>
    <property type="match status" value="1"/>
</dbReference>
<dbReference type="Gene3D" id="3.90.180.10">
    <property type="entry name" value="Medium-chain alcohol dehydrogenases, catalytic domain"/>
    <property type="match status" value="1"/>
</dbReference>
<name>A0A4Q7UXV3_PSEST</name>
<dbReference type="SMART" id="SM00829">
    <property type="entry name" value="PKS_ER"/>
    <property type="match status" value="1"/>
</dbReference>
<comment type="subunit">
    <text evidence="2">Homotetramer.</text>
</comment>
<dbReference type="InterPro" id="IPR020843">
    <property type="entry name" value="ER"/>
</dbReference>
<dbReference type="SUPFAM" id="SSF50129">
    <property type="entry name" value="GroES-like"/>
    <property type="match status" value="1"/>
</dbReference>
<dbReference type="RefSeq" id="WP_130289566.1">
    <property type="nucleotide sequence ID" value="NZ_SHKL01000001.1"/>
</dbReference>
<evidence type="ECO:0000256" key="4">
    <source>
        <dbReference type="ARBA" id="ARBA00022857"/>
    </source>
</evidence>
<accession>A0A4Q7UXV3</accession>
<dbReference type="InterPro" id="IPR002364">
    <property type="entry name" value="Quin_OxRdtase/zeta-crystal_CS"/>
</dbReference>
<sequence>MSEAVRTYVFTEYGGPENQDLIERELPDPGPSEVLIEVRAAGVNPVDWKIRQGFLREVMPLDMPAGVGREAAGIVRKVGQDVEGLSVGDEVFGNVSPTSGGIAEAALLSAGSTARKPPGVAWETAAVLPVSAATAYDGLAQLACKPGEILLINGAGGGVGVVAAQLARDQEITVVGVASADKRELVESLGAVHVASGQNVAERVHQVLPDGVHAILDLVGGDALRAVAGLVTDPSRIVTAADPDTAAEVGGAGVERDGTSRVLDAVMHEVAAGKLDPHVNETFPLSEAAEAIQAVEDGHARGKVVVTVGG</sequence>
<dbReference type="OrthoDB" id="3727682at2"/>
<dbReference type="GO" id="GO:0008270">
    <property type="term" value="F:zinc ion binding"/>
    <property type="evidence" value="ECO:0007669"/>
    <property type="project" value="InterPro"/>
</dbReference>
<evidence type="ECO:0000259" key="6">
    <source>
        <dbReference type="SMART" id="SM00829"/>
    </source>
</evidence>
<dbReference type="GO" id="GO:0005737">
    <property type="term" value="C:cytoplasm"/>
    <property type="evidence" value="ECO:0007669"/>
    <property type="project" value="UniProtKB-SubCell"/>
</dbReference>
<keyword evidence="8" id="KW-1185">Reference proteome</keyword>
<proteinExistence type="predicted"/>
<feature type="domain" description="Enoyl reductase (ER)" evidence="6">
    <location>
        <begin position="14"/>
        <end position="306"/>
    </location>
</feature>
<dbReference type="PANTHER" id="PTHR44154">
    <property type="entry name" value="QUINONE OXIDOREDUCTASE"/>
    <property type="match status" value="1"/>
</dbReference>
<dbReference type="PANTHER" id="PTHR44154:SF1">
    <property type="entry name" value="QUINONE OXIDOREDUCTASE"/>
    <property type="match status" value="1"/>
</dbReference>
<dbReference type="Gene3D" id="3.40.50.720">
    <property type="entry name" value="NAD(P)-binding Rossmann-like Domain"/>
    <property type="match status" value="1"/>
</dbReference>
<dbReference type="InterPro" id="IPR013154">
    <property type="entry name" value="ADH-like_N"/>
</dbReference>
<dbReference type="Pfam" id="PF13602">
    <property type="entry name" value="ADH_zinc_N_2"/>
    <property type="match status" value="1"/>
</dbReference>
<evidence type="ECO:0000256" key="3">
    <source>
        <dbReference type="ARBA" id="ARBA00022490"/>
    </source>
</evidence>
<evidence type="ECO:0000256" key="5">
    <source>
        <dbReference type="ARBA" id="ARBA00022884"/>
    </source>
</evidence>
<gene>
    <name evidence="7" type="ORF">EV383_1895</name>
</gene>
<reference evidence="7 8" key="1">
    <citation type="submission" date="2019-02" db="EMBL/GenBank/DDBJ databases">
        <title>Sequencing the genomes of 1000 actinobacteria strains.</title>
        <authorList>
            <person name="Klenk H.-P."/>
        </authorList>
    </citation>
    <scope>NUCLEOTIDE SEQUENCE [LARGE SCALE GENOMIC DNA]</scope>
    <source>
        <strain evidence="7 8">DSM 45779</strain>
    </source>
</reference>
<comment type="subcellular location">
    <subcellularLocation>
        <location evidence="1">Cytoplasm</location>
    </subcellularLocation>
</comment>
<evidence type="ECO:0000313" key="8">
    <source>
        <dbReference type="Proteomes" id="UP000291591"/>
    </source>
</evidence>
<dbReference type="AlphaFoldDB" id="A0A4Q7UXV3"/>
<dbReference type="GO" id="GO:0003723">
    <property type="term" value="F:RNA binding"/>
    <property type="evidence" value="ECO:0007669"/>
    <property type="project" value="UniProtKB-KW"/>
</dbReference>
<protein>
    <submittedName>
        <fullName evidence="7">NADPH:quinone reductase-like Zn-dependent oxidoreductase</fullName>
    </submittedName>
</protein>
<dbReference type="PROSITE" id="PS01162">
    <property type="entry name" value="QOR_ZETA_CRYSTAL"/>
    <property type="match status" value="1"/>
</dbReference>